<evidence type="ECO:0000313" key="1">
    <source>
        <dbReference type="EMBL" id="GIY82596.1"/>
    </source>
</evidence>
<dbReference type="EMBL" id="BPLR01016261">
    <property type="protein sequence ID" value="GIY82596.1"/>
    <property type="molecule type" value="Genomic_DNA"/>
</dbReference>
<keyword evidence="2" id="KW-1185">Reference proteome</keyword>
<gene>
    <name evidence="1" type="ORF">CEXT_255971</name>
</gene>
<dbReference type="AlphaFoldDB" id="A0AAV4WIC3"/>
<accession>A0AAV4WIC3</accession>
<protein>
    <submittedName>
        <fullName evidence="1">Uncharacterized protein</fullName>
    </submittedName>
</protein>
<comment type="caution">
    <text evidence="1">The sequence shown here is derived from an EMBL/GenBank/DDBJ whole genome shotgun (WGS) entry which is preliminary data.</text>
</comment>
<name>A0AAV4WIC3_CAEEX</name>
<dbReference type="Proteomes" id="UP001054945">
    <property type="component" value="Unassembled WGS sequence"/>
</dbReference>
<organism evidence="1 2">
    <name type="scientific">Caerostris extrusa</name>
    <name type="common">Bark spider</name>
    <name type="synonym">Caerostris bankana</name>
    <dbReference type="NCBI Taxonomy" id="172846"/>
    <lineage>
        <taxon>Eukaryota</taxon>
        <taxon>Metazoa</taxon>
        <taxon>Ecdysozoa</taxon>
        <taxon>Arthropoda</taxon>
        <taxon>Chelicerata</taxon>
        <taxon>Arachnida</taxon>
        <taxon>Araneae</taxon>
        <taxon>Araneomorphae</taxon>
        <taxon>Entelegynae</taxon>
        <taxon>Araneoidea</taxon>
        <taxon>Araneidae</taxon>
        <taxon>Caerostris</taxon>
    </lineage>
</organism>
<reference evidence="1 2" key="1">
    <citation type="submission" date="2021-06" db="EMBL/GenBank/DDBJ databases">
        <title>Caerostris extrusa draft genome.</title>
        <authorList>
            <person name="Kono N."/>
            <person name="Arakawa K."/>
        </authorList>
    </citation>
    <scope>NUCLEOTIDE SEQUENCE [LARGE SCALE GENOMIC DNA]</scope>
</reference>
<proteinExistence type="predicted"/>
<sequence>MLSVPRAYSAIRSKPMVSSQIMGKMAAEMCLHLHLSSDFTSDTEIAPKSSSTIYVCVKELTIKQDLQNFE</sequence>
<evidence type="ECO:0000313" key="2">
    <source>
        <dbReference type="Proteomes" id="UP001054945"/>
    </source>
</evidence>